<dbReference type="InterPro" id="IPR032466">
    <property type="entry name" value="Metal_Hydrolase"/>
</dbReference>
<gene>
    <name evidence="3" type="ORF">HNR32_001804</name>
</gene>
<protein>
    <submittedName>
        <fullName evidence="3">5-methylthioadenosine/S-adenosylhomocysteine deaminase</fullName>
        <ecNumber evidence="3">3.5.4.28</ecNumber>
        <ecNumber evidence="3">3.5.4.31</ecNumber>
    </submittedName>
</protein>
<name>A0A840UUP2_9FIRM</name>
<sequence length="445" mass="48996">MPIKIIQAAAFFIDNTLQENIAAAIDTHSGDIKEIASPDILLKKYSASPKENWGDLVIVPGSVNAHNHSFQSLLRGIAADRPFLEWRDNSLYKYSPRMRLDDIYSGALFAFTEMMKCGATTVSDFFYLHQFGSESDEAVVQAAKDCGIRLVLASTMYDWDGAPAGYVENVAAAVERTEKLMKKYSGGMTKVIPAPHSLHAASPDMIKAGHKLAKKYNTPYHIHVAEEMFEVEQVQKEHHTTPLAYLDSLNVVDKHMSIIHGVWLNENEIKTMGEKGAHLIYCPSSNMFLADGISDIPCYLQNNVPIALGSDGACGNNRISVFEEMRMVSILQKAKTCDALCVNYNDAFTMGTSNGAIVLDLPIGKIAAGCKADFVGISISDFSMQPLTQKGQQFLPNLIYSMQPTAIKRVAVNGQTTVINNTLTNIADKRVLDLVHSTMQHLEKD</sequence>
<organism evidence="3 4">
    <name type="scientific">Pectinatus brassicae</name>
    <dbReference type="NCBI Taxonomy" id="862415"/>
    <lineage>
        <taxon>Bacteria</taxon>
        <taxon>Bacillati</taxon>
        <taxon>Bacillota</taxon>
        <taxon>Negativicutes</taxon>
        <taxon>Selenomonadales</taxon>
        <taxon>Selenomonadaceae</taxon>
        <taxon>Pectinatus</taxon>
    </lineage>
</organism>
<dbReference type="Gene3D" id="2.30.40.10">
    <property type="entry name" value="Urease, subunit C, domain 1"/>
    <property type="match status" value="1"/>
</dbReference>
<dbReference type="GO" id="GO:0050270">
    <property type="term" value="F:S-adenosylhomocysteine deaminase activity"/>
    <property type="evidence" value="ECO:0007669"/>
    <property type="project" value="UniProtKB-EC"/>
</dbReference>
<dbReference type="Pfam" id="PF01979">
    <property type="entry name" value="Amidohydro_1"/>
    <property type="match status" value="1"/>
</dbReference>
<evidence type="ECO:0000259" key="2">
    <source>
        <dbReference type="Pfam" id="PF01979"/>
    </source>
</evidence>
<evidence type="ECO:0000256" key="1">
    <source>
        <dbReference type="ARBA" id="ARBA00022801"/>
    </source>
</evidence>
<comment type="caution">
    <text evidence="3">The sequence shown here is derived from an EMBL/GenBank/DDBJ whole genome shotgun (WGS) entry which is preliminary data.</text>
</comment>
<proteinExistence type="predicted"/>
<dbReference type="SUPFAM" id="SSF51556">
    <property type="entry name" value="Metallo-dependent hydrolases"/>
    <property type="match status" value="1"/>
</dbReference>
<dbReference type="Gene3D" id="3.20.20.140">
    <property type="entry name" value="Metal-dependent hydrolases"/>
    <property type="match status" value="1"/>
</dbReference>
<dbReference type="InterPro" id="IPR011059">
    <property type="entry name" value="Metal-dep_hydrolase_composite"/>
</dbReference>
<dbReference type="Proteomes" id="UP000559117">
    <property type="component" value="Unassembled WGS sequence"/>
</dbReference>
<dbReference type="EMBL" id="JACHFH010000021">
    <property type="protein sequence ID" value="MBB5336653.1"/>
    <property type="molecule type" value="Genomic_DNA"/>
</dbReference>
<dbReference type="SUPFAM" id="SSF51338">
    <property type="entry name" value="Composite domain of metallo-dependent hydrolases"/>
    <property type="match status" value="1"/>
</dbReference>
<dbReference type="EC" id="3.5.4.28" evidence="3"/>
<reference evidence="3 4" key="1">
    <citation type="submission" date="2020-08" db="EMBL/GenBank/DDBJ databases">
        <title>Genomic Encyclopedia of Type Strains, Phase IV (KMG-IV): sequencing the most valuable type-strain genomes for metagenomic binning, comparative biology and taxonomic classification.</title>
        <authorList>
            <person name="Goeker M."/>
        </authorList>
    </citation>
    <scope>NUCLEOTIDE SEQUENCE [LARGE SCALE GENOMIC DNA]</scope>
    <source>
        <strain evidence="3 4">DSM 24661</strain>
    </source>
</reference>
<dbReference type="InterPro" id="IPR006680">
    <property type="entry name" value="Amidohydro-rel"/>
</dbReference>
<dbReference type="EC" id="3.5.4.31" evidence="3"/>
<evidence type="ECO:0000313" key="3">
    <source>
        <dbReference type="EMBL" id="MBB5336653.1"/>
    </source>
</evidence>
<dbReference type="PANTHER" id="PTHR43794">
    <property type="entry name" value="AMINOHYDROLASE SSNA-RELATED"/>
    <property type="match status" value="1"/>
</dbReference>
<dbReference type="AlphaFoldDB" id="A0A840UUP2"/>
<keyword evidence="4" id="KW-1185">Reference proteome</keyword>
<feature type="domain" description="Amidohydrolase-related" evidence="2">
    <location>
        <begin position="57"/>
        <end position="416"/>
    </location>
</feature>
<keyword evidence="1 3" id="KW-0378">Hydrolase</keyword>
<dbReference type="GO" id="GO:0090614">
    <property type="term" value="F:5'-methylthioadenosine deaminase activity"/>
    <property type="evidence" value="ECO:0007669"/>
    <property type="project" value="UniProtKB-EC"/>
</dbReference>
<evidence type="ECO:0000313" key="4">
    <source>
        <dbReference type="Proteomes" id="UP000559117"/>
    </source>
</evidence>
<accession>A0A840UUP2</accession>
<dbReference type="PANTHER" id="PTHR43794:SF11">
    <property type="entry name" value="AMIDOHYDROLASE-RELATED DOMAIN-CONTAINING PROTEIN"/>
    <property type="match status" value="1"/>
</dbReference>
<dbReference type="InterPro" id="IPR050287">
    <property type="entry name" value="MTA/SAH_deaminase"/>
</dbReference>
<dbReference type="RefSeq" id="WP_183861778.1">
    <property type="nucleotide sequence ID" value="NZ_JACHFH010000021.1"/>
</dbReference>